<proteinExistence type="predicted"/>
<protein>
    <recommendedName>
        <fullName evidence="3">DUF1330 domain-containing protein</fullName>
    </recommendedName>
</protein>
<reference evidence="1 2" key="1">
    <citation type="submission" date="2024-06" db="EMBL/GenBank/DDBJ databases">
        <title>The Natural Products Discovery Center: Release of the First 8490 Sequenced Strains for Exploring Actinobacteria Biosynthetic Diversity.</title>
        <authorList>
            <person name="Kalkreuter E."/>
            <person name="Kautsar S.A."/>
            <person name="Yang D."/>
            <person name="Bader C.D."/>
            <person name="Teijaro C.N."/>
            <person name="Fluegel L."/>
            <person name="Davis C.M."/>
            <person name="Simpson J.R."/>
            <person name="Lauterbach L."/>
            <person name="Steele A.D."/>
            <person name="Gui C."/>
            <person name="Meng S."/>
            <person name="Li G."/>
            <person name="Viehrig K."/>
            <person name="Ye F."/>
            <person name="Su P."/>
            <person name="Kiefer A.F."/>
            <person name="Nichols A."/>
            <person name="Cepeda A.J."/>
            <person name="Yan W."/>
            <person name="Fan B."/>
            <person name="Jiang Y."/>
            <person name="Adhikari A."/>
            <person name="Zheng C.-J."/>
            <person name="Schuster L."/>
            <person name="Cowan T.M."/>
            <person name="Smanski M.J."/>
            <person name="Chevrette M.G."/>
            <person name="De Carvalho L.P.S."/>
            <person name="Shen B."/>
        </authorList>
    </citation>
    <scope>NUCLEOTIDE SEQUENCE [LARGE SCALE GENOMIC DNA]</scope>
    <source>
        <strain evidence="1 2">NPDC038104</strain>
    </source>
</reference>
<accession>A0ABV2YJL9</accession>
<evidence type="ECO:0000313" key="1">
    <source>
        <dbReference type="EMBL" id="MEU3555744.1"/>
    </source>
</evidence>
<comment type="caution">
    <text evidence="1">The sequence shown here is derived from an EMBL/GenBank/DDBJ whole genome shotgun (WGS) entry which is preliminary data.</text>
</comment>
<evidence type="ECO:0000313" key="2">
    <source>
        <dbReference type="Proteomes" id="UP001550850"/>
    </source>
</evidence>
<dbReference type="RefSeq" id="WP_218028162.1">
    <property type="nucleotide sequence ID" value="NZ_BEVZ01000005.1"/>
</dbReference>
<gene>
    <name evidence="1" type="ORF">AB0E65_16235</name>
</gene>
<name>A0ABV2YJL9_9ACTN</name>
<keyword evidence="2" id="KW-1185">Reference proteome</keyword>
<dbReference type="EMBL" id="JBEZUR010000022">
    <property type="protein sequence ID" value="MEU3555744.1"/>
    <property type="molecule type" value="Genomic_DNA"/>
</dbReference>
<organism evidence="1 2">
    <name type="scientific">Streptomyces fragilis</name>
    <dbReference type="NCBI Taxonomy" id="67301"/>
    <lineage>
        <taxon>Bacteria</taxon>
        <taxon>Bacillati</taxon>
        <taxon>Actinomycetota</taxon>
        <taxon>Actinomycetes</taxon>
        <taxon>Kitasatosporales</taxon>
        <taxon>Streptomycetaceae</taxon>
        <taxon>Streptomyces</taxon>
    </lineage>
</organism>
<dbReference type="Proteomes" id="UP001550850">
    <property type="component" value="Unassembled WGS sequence"/>
</dbReference>
<sequence>MRTADDRLEAHLVFFPAEDALDAYRTDPRRSAAAPLLESSGAEVRLLAVRDVGDSDGTRRRRSAPGTADR</sequence>
<evidence type="ECO:0008006" key="3">
    <source>
        <dbReference type="Google" id="ProtNLM"/>
    </source>
</evidence>